<dbReference type="GO" id="GO:0047617">
    <property type="term" value="F:fatty acyl-CoA hydrolase activity"/>
    <property type="evidence" value="ECO:0007669"/>
    <property type="project" value="TreeGrafter"/>
</dbReference>
<dbReference type="InterPro" id="IPR029069">
    <property type="entry name" value="HotDog_dom_sf"/>
</dbReference>
<organism evidence="3 4">
    <name type="scientific">Desulfuribacillus stibiiarsenatis</name>
    <dbReference type="NCBI Taxonomy" id="1390249"/>
    <lineage>
        <taxon>Bacteria</taxon>
        <taxon>Bacillati</taxon>
        <taxon>Bacillota</taxon>
        <taxon>Desulfuribacillia</taxon>
        <taxon>Desulfuribacillales</taxon>
        <taxon>Desulfuribacillaceae</taxon>
        <taxon>Desulfuribacillus</taxon>
    </lineage>
</organism>
<dbReference type="InterPro" id="IPR006684">
    <property type="entry name" value="YbgC/YbaW"/>
</dbReference>
<dbReference type="InterPro" id="IPR050563">
    <property type="entry name" value="4-hydroxybenzoyl-CoA_TE"/>
</dbReference>
<keyword evidence="4" id="KW-1185">Reference proteome</keyword>
<dbReference type="RefSeq" id="WP_069703181.1">
    <property type="nucleotide sequence ID" value="NZ_MJAT01000038.1"/>
</dbReference>
<dbReference type="STRING" id="1390249.BHU72_09685"/>
<proteinExistence type="inferred from homology"/>
<dbReference type="PIRSF" id="PIRSF003230">
    <property type="entry name" value="YbgC"/>
    <property type="match status" value="1"/>
</dbReference>
<comment type="similarity">
    <text evidence="1">Belongs to the 4-hydroxybenzoyl-CoA thioesterase family.</text>
</comment>
<dbReference type="CDD" id="cd00586">
    <property type="entry name" value="4HBT"/>
    <property type="match status" value="1"/>
</dbReference>
<evidence type="ECO:0000313" key="4">
    <source>
        <dbReference type="Proteomes" id="UP000095255"/>
    </source>
</evidence>
<accession>A0A1E5L2V8</accession>
<dbReference type="Pfam" id="PF13279">
    <property type="entry name" value="4HBT_2"/>
    <property type="match status" value="1"/>
</dbReference>
<evidence type="ECO:0000313" key="3">
    <source>
        <dbReference type="EMBL" id="OEH84468.1"/>
    </source>
</evidence>
<dbReference type="Gene3D" id="3.10.129.10">
    <property type="entry name" value="Hotdog Thioesterase"/>
    <property type="match status" value="1"/>
</dbReference>
<evidence type="ECO:0000256" key="1">
    <source>
        <dbReference type="ARBA" id="ARBA00005953"/>
    </source>
</evidence>
<name>A0A1E5L2V8_9FIRM</name>
<gene>
    <name evidence="3" type="ORF">BHU72_09685</name>
</gene>
<dbReference type="OrthoDB" id="9800856at2"/>
<dbReference type="PANTHER" id="PTHR31793:SF27">
    <property type="entry name" value="NOVEL THIOESTERASE SUPERFAMILY DOMAIN AND SAPOSIN A-TYPE DOMAIN CONTAINING PROTEIN (0610012H03RIK)"/>
    <property type="match status" value="1"/>
</dbReference>
<dbReference type="EMBL" id="MJAT01000038">
    <property type="protein sequence ID" value="OEH84468.1"/>
    <property type="molecule type" value="Genomic_DNA"/>
</dbReference>
<dbReference type="PANTHER" id="PTHR31793">
    <property type="entry name" value="4-HYDROXYBENZOYL-COA THIOESTERASE FAMILY MEMBER"/>
    <property type="match status" value="1"/>
</dbReference>
<comment type="caution">
    <text evidence="3">The sequence shown here is derived from an EMBL/GenBank/DDBJ whole genome shotgun (WGS) entry which is preliminary data.</text>
</comment>
<reference evidence="3 4" key="1">
    <citation type="submission" date="2016-09" db="EMBL/GenBank/DDBJ databases">
        <title>Desulfuribacillus arsenicus sp. nov., an obligately anaerobic, dissimilatory arsenic- and antimonate-reducing bacterium isolated from anoxic sediments.</title>
        <authorList>
            <person name="Abin C.A."/>
            <person name="Hollibaugh J.T."/>
        </authorList>
    </citation>
    <scope>NUCLEOTIDE SEQUENCE [LARGE SCALE GENOMIC DNA]</scope>
    <source>
        <strain evidence="3 4">MLFW-2</strain>
    </source>
</reference>
<dbReference type="SUPFAM" id="SSF54637">
    <property type="entry name" value="Thioesterase/thiol ester dehydrase-isomerase"/>
    <property type="match status" value="1"/>
</dbReference>
<dbReference type="Proteomes" id="UP000095255">
    <property type="component" value="Unassembled WGS sequence"/>
</dbReference>
<evidence type="ECO:0000256" key="2">
    <source>
        <dbReference type="ARBA" id="ARBA00022801"/>
    </source>
</evidence>
<dbReference type="NCBIfam" id="TIGR00051">
    <property type="entry name" value="YbgC/FadM family acyl-CoA thioesterase"/>
    <property type="match status" value="1"/>
</dbReference>
<keyword evidence="2" id="KW-0378">Hydrolase</keyword>
<protein>
    <submittedName>
        <fullName evidence="3">Uncharacterized protein</fullName>
    </submittedName>
</protein>
<dbReference type="AlphaFoldDB" id="A0A1E5L2V8"/>
<sequence length="142" mass="16647">MTGHNYSELRVRYQETDQMQVVYHSNYAIWFEVARTDFMRTHGISYKSLEEDGIMMPVVDLYCKYVKPAKYDDIVEIHTAIHDFTGVKLVFTYKVVHKERQELLATGYTTHALIQNGRPISIQRKYPQLARIIEQLWGGAQC</sequence>